<dbReference type="Gene3D" id="2.130.10.10">
    <property type="entry name" value="YVTN repeat-like/Quinoprotein amine dehydrogenase"/>
    <property type="match status" value="1"/>
</dbReference>
<proteinExistence type="inferred from homology"/>
<dbReference type="Pfam" id="PF23413">
    <property type="entry name" value="zf_RING_Vps8_fungal"/>
    <property type="match status" value="1"/>
</dbReference>
<organism evidence="4 5">
    <name type="scientific">Candidozyma auris</name>
    <name type="common">Yeast</name>
    <name type="synonym">Candida auris</name>
    <dbReference type="NCBI Taxonomy" id="498019"/>
    <lineage>
        <taxon>Eukaryota</taxon>
        <taxon>Fungi</taxon>
        <taxon>Dikarya</taxon>
        <taxon>Ascomycota</taxon>
        <taxon>Saccharomycotina</taxon>
        <taxon>Pichiomycetes</taxon>
        <taxon>Metschnikowiaceae</taxon>
        <taxon>Candidozyma</taxon>
    </lineage>
</organism>
<gene>
    <name evidence="4" type="ORF">B9J08_00716</name>
</gene>
<reference evidence="4 5" key="1">
    <citation type="journal article" date="2017" name="Clin. Infect. Dis.">
        <title>Simultaneous emergence of multidrug-resistant Candida auris on 3 continents confirmed by whole-genome sequencing and epidemiological analyses.</title>
        <authorList>
            <person name="Lockhart S.R."/>
            <person name="Etienne K.A."/>
            <person name="Vallabhaneni S."/>
            <person name="Farooqi J."/>
            <person name="Chowdhary A."/>
            <person name="Govender N.P."/>
            <person name="Colombo A.L."/>
            <person name="Calvo B."/>
            <person name="Cuomo C.A."/>
            <person name="Desjardins C.A."/>
            <person name="Berkow E.L."/>
            <person name="Castanheira M."/>
            <person name="Magobo R.E."/>
            <person name="Jabeen K."/>
            <person name="Asghar R.J."/>
            <person name="Meis J.F."/>
            <person name="Jackson B."/>
            <person name="Chiller T."/>
            <person name="Litvintseva A.P."/>
        </authorList>
    </citation>
    <scope>NUCLEOTIDE SEQUENCE [LARGE SCALE GENOMIC DNA]</scope>
    <source>
        <strain evidence="4 5">B8441</strain>
    </source>
</reference>
<dbReference type="PANTHER" id="PTHR12616:SF8">
    <property type="entry name" value="VACUOLAR PROTEIN SORTING-ASSOCIATED PROTEIN 8 HOMOLOG"/>
    <property type="match status" value="1"/>
</dbReference>
<evidence type="ECO:0000256" key="2">
    <source>
        <dbReference type="SAM" id="MobiDB-lite"/>
    </source>
</evidence>
<feature type="compositionally biased region" description="Basic and acidic residues" evidence="2">
    <location>
        <begin position="37"/>
        <end position="55"/>
    </location>
</feature>
<dbReference type="EMBL" id="PEKT03000001">
    <property type="protein sequence ID" value="KAK8442389.1"/>
    <property type="molecule type" value="Genomic_DNA"/>
</dbReference>
<dbReference type="Pfam" id="PF23410">
    <property type="entry name" value="Beta-prop_VPS8"/>
    <property type="match status" value="1"/>
</dbReference>
<comment type="caution">
    <text evidence="4">The sequence shown here is derived from an EMBL/GenBank/DDBJ whole genome shotgun (WGS) entry which is preliminary data.</text>
</comment>
<dbReference type="GO" id="GO:0006623">
    <property type="term" value="P:protein targeting to vacuole"/>
    <property type="evidence" value="ECO:0007669"/>
    <property type="project" value="InterPro"/>
</dbReference>
<reference evidence="4 5" key="2">
    <citation type="journal article" date="2018" name="Nat. Commun.">
        <title>Genomic insights into multidrug-resistance, mating and virulence in Candida auris and related emerging species.</title>
        <authorList>
            <person name="Munoz J.F."/>
            <person name="Gade L."/>
            <person name="Chow N.A."/>
            <person name="Loparev V.N."/>
            <person name="Juieng P."/>
            <person name="Berkow E.L."/>
            <person name="Farrer R.A."/>
            <person name="Litvintseva A.P."/>
            <person name="Cuomo C.A."/>
        </authorList>
    </citation>
    <scope>GENOME REANNOTATION</scope>
    <source>
        <strain evidence="4 5">B8441</strain>
    </source>
</reference>
<dbReference type="InterPro" id="IPR045111">
    <property type="entry name" value="Vps41/Vps8"/>
</dbReference>
<evidence type="ECO:0000259" key="3">
    <source>
        <dbReference type="Pfam" id="PF12816"/>
    </source>
</evidence>
<keyword evidence="5" id="KW-1185">Reference proteome</keyword>
<feature type="region of interest" description="Disordered" evidence="2">
    <location>
        <begin position="1"/>
        <end position="85"/>
    </location>
</feature>
<evidence type="ECO:0000313" key="5">
    <source>
        <dbReference type="Proteomes" id="UP000230249"/>
    </source>
</evidence>
<name>A0AAW0VL32_CANAR</name>
<dbReference type="InterPro" id="IPR025941">
    <property type="entry name" value="Vps8_central_dom"/>
</dbReference>
<dbReference type="Pfam" id="PF12816">
    <property type="entry name" value="TPR_Vps8"/>
    <property type="match status" value="1"/>
</dbReference>
<protein>
    <recommendedName>
        <fullName evidence="3">Vacuolar protein sorting-associated protein 8 central domain-containing protein</fullName>
    </recommendedName>
</protein>
<accession>A0AAW0VL32</accession>
<evidence type="ECO:0000313" key="4">
    <source>
        <dbReference type="EMBL" id="KAK8442389.1"/>
    </source>
</evidence>
<comment type="similarity">
    <text evidence="1">Belongs to the VPS8 family.</text>
</comment>
<dbReference type="GO" id="GO:0005770">
    <property type="term" value="C:late endosome"/>
    <property type="evidence" value="ECO:0007669"/>
    <property type="project" value="TreeGrafter"/>
</dbReference>
<dbReference type="Proteomes" id="UP000230249">
    <property type="component" value="Unassembled WGS sequence"/>
</dbReference>
<sequence>MADGNDESADQNGDANTVSQPISSTPSSTPSILSTAESHDLLAPKRRRKFDDRSQSKTSVQLRAHTVSPNNTKTSLSRVPSTSDPQHLVKWTETRQISKIINSPEFLFKFGAPQLIQLSQHHIAVGTEKGVIVGFTYRQEADYVLVPYKRDTDISQEISLSHICCMAFSSNAFFAAAGYKDGSIAVWELGEDPSSSQFHVIYADGVIQPISLENRFGRNLQGHLNGVPVISIDFIGDQEQQIVSTDLSGLAFFHRGFKRFLRKYYSSQKILGKNDTNSPDPLGKLKIHDCEMLSIGTSPQITDTIGLMAVITKTSLTILSIRSLANPESPYPKVHLKFSRPKSITDDSQGCLSWYPCIQVHKDINNAKLAYAWRNTVAILELDNRAISADIMSKIAEVKEKDKALPQLKFHKTGSSSVSERETIVSLNWLNSEILTAITQHESTTETKLYFFYYGGKKDQLSLTQVGVDDLDSQQISTLDVKSDERIELTGTKSFKGSLKILRHRLVLLVNSHSPSHKTLLSGRCLKWADRLIDYLQQGEFESALYMSYDYYVSGNYGKLVLHGLPHNEKERRAVVKPILKRVMRESIHPLFEDQVDAVKKTNIWNLYLTLASILSEHGIIGDDILGMLDEIFDLFGDDALFFDVLEDYITSQEIKNLSPITFRGLIESYTHSDRREHLAEIICLLDSSSLDIDLALALCEMYNLRECRIYIWNAMLKDYTTPLISLMTEMSSKEMHHDDTVIVFTYMSYILTGRQYPSDRVLDSSVEDFARNSICEILFSIGPYKWPRDTDEILLSSYSDKIFPYLTFFLKFDTFETMVTLNEFFENPTLNDGSGTSLTRQYIVEALLDIFEANEDLRIGQHKVHLAIFIARNYPKYFQFIRLSETVLIETVNTLCDNTKEDLHEDCELALESLLSVYDVENDIHLVEQMKAAKFYDVLFKVYKFQGKYAEAMEMWLERNRKRSSSDAIKNFAVLADLLKSTFNAEKQNTTESLHFIQFIEDNYDELISNNTDDMVSLVRKYNPELNLMVLKCKNDSLALNYLSSYFGRETSSTLNRVSLRLISRYIELLSIYEIHSVKDVITKYISSLDKHEDVKDSIRKILKQAGLFESLALMLCHEKEYEAAVKVLWNAIQSLHNKEESLDETALSFLKSYIDISITVSAEAHQIAIWTIVVENAVIMSDQARDQKLRDILNDSIFQCFRAMEHRDFENKEESIFKQVFNHVLTVAKVANIRETLQDILTSYLFESEMHELTVKKVNQRIYKYMEMIKSEELMGWLVSNKQCTSCGKLMWGEEMLERHAWAWEERQKSMAFGLKTPFDNKKFEDCDIYLFKCSHGYHKRCLEHIGGNKRCVICSPE</sequence>
<dbReference type="SMART" id="SM00320">
    <property type="entry name" value="WD40"/>
    <property type="match status" value="2"/>
</dbReference>
<dbReference type="InterPro" id="IPR036322">
    <property type="entry name" value="WD40_repeat_dom_sf"/>
</dbReference>
<dbReference type="InterPro" id="IPR015943">
    <property type="entry name" value="WD40/YVTN_repeat-like_dom_sf"/>
</dbReference>
<dbReference type="InterPro" id="IPR001680">
    <property type="entry name" value="WD40_rpt"/>
</dbReference>
<feature type="domain" description="Vacuolar protein sorting-associated protein 8 central" evidence="3">
    <location>
        <begin position="641"/>
        <end position="826"/>
    </location>
</feature>
<dbReference type="GO" id="GO:0030897">
    <property type="term" value="C:HOPS complex"/>
    <property type="evidence" value="ECO:0007669"/>
    <property type="project" value="TreeGrafter"/>
</dbReference>
<feature type="compositionally biased region" description="Low complexity" evidence="2">
    <location>
        <begin position="19"/>
        <end position="35"/>
    </location>
</feature>
<dbReference type="PANTHER" id="PTHR12616">
    <property type="entry name" value="VACUOLAR PROTEIN SORTING VPS41"/>
    <property type="match status" value="1"/>
</dbReference>
<dbReference type="GO" id="GO:0034058">
    <property type="term" value="P:endosomal vesicle fusion"/>
    <property type="evidence" value="ECO:0007669"/>
    <property type="project" value="TreeGrafter"/>
</dbReference>
<evidence type="ECO:0000256" key="1">
    <source>
        <dbReference type="ARBA" id="ARBA00009422"/>
    </source>
</evidence>
<dbReference type="SUPFAM" id="SSF50978">
    <property type="entry name" value="WD40 repeat-like"/>
    <property type="match status" value="1"/>
</dbReference>
<feature type="compositionally biased region" description="Polar residues" evidence="2">
    <location>
        <begin position="56"/>
        <end position="85"/>
    </location>
</feature>